<dbReference type="AlphaFoldDB" id="A0A4Y8L4U0"/>
<evidence type="ECO:0000313" key="3">
    <source>
        <dbReference type="Proteomes" id="UP000297861"/>
    </source>
</evidence>
<name>A0A4Y8L4U0_9BACT</name>
<organism evidence="2 3">
    <name type="scientific">Dysgonomonas capnocytophagoides</name>
    <dbReference type="NCBI Taxonomy" id="45254"/>
    <lineage>
        <taxon>Bacteria</taxon>
        <taxon>Pseudomonadati</taxon>
        <taxon>Bacteroidota</taxon>
        <taxon>Bacteroidia</taxon>
        <taxon>Bacteroidales</taxon>
        <taxon>Dysgonomonadaceae</taxon>
        <taxon>Dysgonomonas</taxon>
    </lineage>
</organism>
<dbReference type="Gene3D" id="2.60.120.40">
    <property type="match status" value="1"/>
</dbReference>
<comment type="caution">
    <text evidence="2">The sequence shown here is derived from an EMBL/GenBank/DDBJ whole genome shotgun (WGS) entry which is preliminary data.</text>
</comment>
<reference evidence="2 3" key="1">
    <citation type="submission" date="2019-03" db="EMBL/GenBank/DDBJ databases">
        <title>San Antonio Military Medical Center submission to MRSN (WRAIR), pending publication.</title>
        <authorList>
            <person name="Blyth D.M."/>
            <person name="Mccarthy S.L."/>
            <person name="Schall S.E."/>
            <person name="Stam J.A."/>
            <person name="Ong A.C."/>
            <person name="Mcgann P.T."/>
        </authorList>
    </citation>
    <scope>NUCLEOTIDE SEQUENCE [LARGE SCALE GENOMIC DNA]</scope>
    <source>
        <strain evidence="2 3">MRSN571793</strain>
    </source>
</reference>
<dbReference type="InterPro" id="IPR008983">
    <property type="entry name" value="Tumour_necrosis_fac-like_dom"/>
</dbReference>
<dbReference type="Proteomes" id="UP000297861">
    <property type="component" value="Unassembled WGS sequence"/>
</dbReference>
<feature type="signal peptide" evidence="1">
    <location>
        <begin position="1"/>
        <end position="20"/>
    </location>
</feature>
<feature type="chain" id="PRO_5021476113" description="C1q domain-containing protein" evidence="1">
    <location>
        <begin position="21"/>
        <end position="258"/>
    </location>
</feature>
<keyword evidence="1" id="KW-0732">Signal</keyword>
<gene>
    <name evidence="2" type="ORF">E2605_10680</name>
</gene>
<evidence type="ECO:0000256" key="1">
    <source>
        <dbReference type="SAM" id="SignalP"/>
    </source>
</evidence>
<keyword evidence="3" id="KW-1185">Reference proteome</keyword>
<protein>
    <recommendedName>
        <fullName evidence="4">C1q domain-containing protein</fullName>
    </recommendedName>
</protein>
<accession>A0A4Y8L4U0</accession>
<dbReference type="OrthoDB" id="1252924at2"/>
<proteinExistence type="predicted"/>
<dbReference type="SUPFAM" id="SSF49842">
    <property type="entry name" value="TNF-like"/>
    <property type="match status" value="1"/>
</dbReference>
<dbReference type="EMBL" id="SOML01000006">
    <property type="protein sequence ID" value="TFD96050.1"/>
    <property type="molecule type" value="Genomic_DNA"/>
</dbReference>
<sequence>MKKNIIIIIIGCIISQLGMAQIGVNTDNPKTLLHIDGRSSAATTNPATGAVSALQASDDLVVTSDGRIGIGTLTPSARVDILSSTPGALRIIDGSERSFRMLVSDNNGVLSWTSAMGTWFASMNGKFPLIYETTYIMKPIKGYSESVISSPTEGAVNVSTGEITVPYKGYYRVTIGGHWGTNRTGANVYVIIPYVYINGAPSANFIAVGAHSNYGLSPTFITVLPFNANDKVMVYNDQRWGTSANVVDQIFFDIEYIE</sequence>
<evidence type="ECO:0000313" key="2">
    <source>
        <dbReference type="EMBL" id="TFD96050.1"/>
    </source>
</evidence>
<evidence type="ECO:0008006" key="4">
    <source>
        <dbReference type="Google" id="ProtNLM"/>
    </source>
</evidence>
<dbReference type="RefSeq" id="WP_134436432.1">
    <property type="nucleotide sequence ID" value="NZ_SOML01000006.1"/>
</dbReference>